<feature type="short sequence motif" description="GXSXG" evidence="4">
    <location>
        <begin position="37"/>
        <end position="41"/>
    </location>
</feature>
<dbReference type="SUPFAM" id="SSF52151">
    <property type="entry name" value="FabD/lysophospholipase-like"/>
    <property type="match status" value="1"/>
</dbReference>
<dbReference type="PANTHER" id="PTHR14226">
    <property type="entry name" value="NEUROPATHY TARGET ESTERASE/SWISS CHEESE D.MELANOGASTER"/>
    <property type="match status" value="1"/>
</dbReference>
<keyword evidence="3 4" id="KW-0443">Lipid metabolism</keyword>
<name>A0ABW4LM75_9BACI</name>
<keyword evidence="5" id="KW-0472">Membrane</keyword>
<evidence type="ECO:0000256" key="3">
    <source>
        <dbReference type="ARBA" id="ARBA00023098"/>
    </source>
</evidence>
<evidence type="ECO:0000256" key="1">
    <source>
        <dbReference type="ARBA" id="ARBA00022801"/>
    </source>
</evidence>
<sequence>MVHAGLVLEGGGMRGVYTSGVLEYFMEQDLYFPYIIGVSAGACSAASYLSRQKGRNKRVNTDHLDNPDYLSYRNYLKKRQLFGMDFIFDEVPNKLDPFDYDTFNKANETFIVGTTDCHSGETIYYNNREHGKDMLQILRASSSLPFVAPIVKYDQRHLLDGGISDPIPIRQAEHDGLTKNVVILTRNRGYYKKPSRNSWLTRKAYRNYPGLLEKLDIRAESYNKTLEYIFSEEKNGNVFILQPTKPLKVGRVERNKTKLIELYEEGYEDAKANYSKLMTWLQS</sequence>
<dbReference type="InterPro" id="IPR016035">
    <property type="entry name" value="Acyl_Trfase/lysoPLipase"/>
</dbReference>
<feature type="transmembrane region" description="Helical" evidence="5">
    <location>
        <begin position="31"/>
        <end position="49"/>
    </location>
</feature>
<dbReference type="InterPro" id="IPR050301">
    <property type="entry name" value="NTE"/>
</dbReference>
<dbReference type="Gene3D" id="3.40.1090.10">
    <property type="entry name" value="Cytosolic phospholipase A2 catalytic domain"/>
    <property type="match status" value="2"/>
</dbReference>
<evidence type="ECO:0000256" key="2">
    <source>
        <dbReference type="ARBA" id="ARBA00022963"/>
    </source>
</evidence>
<dbReference type="InterPro" id="IPR037483">
    <property type="entry name" value="YjjU-like"/>
</dbReference>
<evidence type="ECO:0000256" key="4">
    <source>
        <dbReference type="PROSITE-ProRule" id="PRU01161"/>
    </source>
</evidence>
<protein>
    <submittedName>
        <fullName evidence="7">Patatin family protein</fullName>
    </submittedName>
</protein>
<feature type="active site" description="Nucleophile" evidence="4">
    <location>
        <position position="39"/>
    </location>
</feature>
<dbReference type="Proteomes" id="UP001597214">
    <property type="component" value="Unassembled WGS sequence"/>
</dbReference>
<evidence type="ECO:0000313" key="8">
    <source>
        <dbReference type="Proteomes" id="UP001597214"/>
    </source>
</evidence>
<dbReference type="Pfam" id="PF19890">
    <property type="entry name" value="DUF6363"/>
    <property type="match status" value="1"/>
</dbReference>
<dbReference type="Pfam" id="PF01734">
    <property type="entry name" value="Patatin"/>
    <property type="match status" value="1"/>
</dbReference>
<proteinExistence type="predicted"/>
<feature type="short sequence motif" description="GXGXXG" evidence="4">
    <location>
        <begin position="10"/>
        <end position="15"/>
    </location>
</feature>
<keyword evidence="5" id="KW-1133">Transmembrane helix</keyword>
<keyword evidence="5" id="KW-0812">Transmembrane</keyword>
<dbReference type="PROSITE" id="PS51635">
    <property type="entry name" value="PNPLA"/>
    <property type="match status" value="1"/>
</dbReference>
<dbReference type="PANTHER" id="PTHR14226:SF25">
    <property type="entry name" value="PHOSPHOESTERASE"/>
    <property type="match status" value="1"/>
</dbReference>
<dbReference type="InterPro" id="IPR002641">
    <property type="entry name" value="PNPLA_dom"/>
</dbReference>
<feature type="short sequence motif" description="DGA/G" evidence="4">
    <location>
        <begin position="160"/>
        <end position="162"/>
    </location>
</feature>
<keyword evidence="2 4" id="KW-0442">Lipid degradation</keyword>
<dbReference type="CDD" id="cd07208">
    <property type="entry name" value="Pat_hypo_Ecoli_yjju_like"/>
    <property type="match status" value="1"/>
</dbReference>
<reference evidence="8" key="1">
    <citation type="journal article" date="2019" name="Int. J. Syst. Evol. Microbiol.">
        <title>The Global Catalogue of Microorganisms (GCM) 10K type strain sequencing project: providing services to taxonomists for standard genome sequencing and annotation.</title>
        <authorList>
            <consortium name="The Broad Institute Genomics Platform"/>
            <consortium name="The Broad Institute Genome Sequencing Center for Infectious Disease"/>
            <person name="Wu L."/>
            <person name="Ma J."/>
        </authorList>
    </citation>
    <scope>NUCLEOTIDE SEQUENCE [LARGE SCALE GENOMIC DNA]</scope>
    <source>
        <strain evidence="8">CCUG 49339</strain>
    </source>
</reference>
<feature type="domain" description="PNPLA" evidence="6">
    <location>
        <begin position="6"/>
        <end position="173"/>
    </location>
</feature>
<evidence type="ECO:0000313" key="7">
    <source>
        <dbReference type="EMBL" id="MFD1735551.1"/>
    </source>
</evidence>
<accession>A0ABW4LM75</accession>
<dbReference type="EMBL" id="JBHUEM010000003">
    <property type="protein sequence ID" value="MFD1735551.1"/>
    <property type="molecule type" value="Genomic_DNA"/>
</dbReference>
<dbReference type="InterPro" id="IPR045943">
    <property type="entry name" value="DUF6363"/>
</dbReference>
<dbReference type="RefSeq" id="WP_377926652.1">
    <property type="nucleotide sequence ID" value="NZ_JBHUEM010000003.1"/>
</dbReference>
<gene>
    <name evidence="7" type="ORF">ACFSCX_03150</name>
</gene>
<keyword evidence="1 4" id="KW-0378">Hydrolase</keyword>
<feature type="active site" description="Proton acceptor" evidence="4">
    <location>
        <position position="160"/>
    </location>
</feature>
<evidence type="ECO:0000259" key="6">
    <source>
        <dbReference type="PROSITE" id="PS51635"/>
    </source>
</evidence>
<keyword evidence="8" id="KW-1185">Reference proteome</keyword>
<evidence type="ECO:0000256" key="5">
    <source>
        <dbReference type="SAM" id="Phobius"/>
    </source>
</evidence>
<organism evidence="7 8">
    <name type="scientific">Bacillus salitolerans</name>
    <dbReference type="NCBI Taxonomy" id="1437434"/>
    <lineage>
        <taxon>Bacteria</taxon>
        <taxon>Bacillati</taxon>
        <taxon>Bacillota</taxon>
        <taxon>Bacilli</taxon>
        <taxon>Bacillales</taxon>
        <taxon>Bacillaceae</taxon>
        <taxon>Bacillus</taxon>
    </lineage>
</organism>
<comment type="caution">
    <text evidence="7">The sequence shown here is derived from an EMBL/GenBank/DDBJ whole genome shotgun (WGS) entry which is preliminary data.</text>
</comment>